<name>A0ABR4GHW5_9EURO</name>
<sequence>MRCITLLSLGQQVLLALSMQTAIWFQSEKLQNPLREQIPDPLSPIDNSATSSAVCNITEEDGILAQTITLEEQSNSTGAKISLKSKQEIPLSINDTISAWGGTTGSVSIWHDSDLLFSKRSTIFPSNRYEEVIQWGPLIKDANQTSYSVDCSGVLTGDMDGKKFKPIHYLRVRHGLVFEDGTSLPNLAIPDAVNETLYSVLENLEQRIRLCTGKSARGHPRLSLILWQSECQKCLISTAIGVPLLGIICVVGWVPFVSLPLALVICGVADAAVALGALGNCYYGAGGCR</sequence>
<keyword evidence="2" id="KW-0732">Signal</keyword>
<comment type="caution">
    <text evidence="3">The sequence shown here is derived from an EMBL/GenBank/DDBJ whole genome shotgun (WGS) entry which is preliminary data.</text>
</comment>
<feature type="transmembrane region" description="Helical" evidence="1">
    <location>
        <begin position="261"/>
        <end position="285"/>
    </location>
</feature>
<feature type="signal peptide" evidence="2">
    <location>
        <begin position="1"/>
        <end position="16"/>
    </location>
</feature>
<organism evidence="3 4">
    <name type="scientific">Aspergillus keveii</name>
    <dbReference type="NCBI Taxonomy" id="714993"/>
    <lineage>
        <taxon>Eukaryota</taxon>
        <taxon>Fungi</taxon>
        <taxon>Dikarya</taxon>
        <taxon>Ascomycota</taxon>
        <taxon>Pezizomycotina</taxon>
        <taxon>Eurotiomycetes</taxon>
        <taxon>Eurotiomycetidae</taxon>
        <taxon>Eurotiales</taxon>
        <taxon>Aspergillaceae</taxon>
        <taxon>Aspergillus</taxon>
        <taxon>Aspergillus subgen. Nidulantes</taxon>
    </lineage>
</organism>
<feature type="chain" id="PRO_5047404723" evidence="2">
    <location>
        <begin position="17"/>
        <end position="289"/>
    </location>
</feature>
<keyword evidence="1" id="KW-0812">Transmembrane</keyword>
<evidence type="ECO:0000313" key="4">
    <source>
        <dbReference type="Proteomes" id="UP001610563"/>
    </source>
</evidence>
<protein>
    <submittedName>
        <fullName evidence="3">Uncharacterized protein</fullName>
    </submittedName>
</protein>
<gene>
    <name evidence="3" type="ORF">BJX66DRAFT_36210</name>
</gene>
<keyword evidence="1" id="KW-1133">Transmembrane helix</keyword>
<dbReference type="EMBL" id="JBFTWV010000012">
    <property type="protein sequence ID" value="KAL2798655.1"/>
    <property type="molecule type" value="Genomic_DNA"/>
</dbReference>
<dbReference type="Proteomes" id="UP001610563">
    <property type="component" value="Unassembled WGS sequence"/>
</dbReference>
<keyword evidence="1" id="KW-0472">Membrane</keyword>
<evidence type="ECO:0000313" key="3">
    <source>
        <dbReference type="EMBL" id="KAL2798655.1"/>
    </source>
</evidence>
<accession>A0ABR4GHW5</accession>
<reference evidence="3 4" key="1">
    <citation type="submission" date="2024-07" db="EMBL/GenBank/DDBJ databases">
        <title>Section-level genome sequencing and comparative genomics of Aspergillus sections Usti and Cavernicolus.</title>
        <authorList>
            <consortium name="Lawrence Berkeley National Laboratory"/>
            <person name="Nybo J.L."/>
            <person name="Vesth T.C."/>
            <person name="Theobald S."/>
            <person name="Frisvad J.C."/>
            <person name="Larsen T.O."/>
            <person name="Kjaerboelling I."/>
            <person name="Rothschild-Mancinelli K."/>
            <person name="Lyhne E.K."/>
            <person name="Kogle M.E."/>
            <person name="Barry K."/>
            <person name="Clum A."/>
            <person name="Na H."/>
            <person name="Ledsgaard L."/>
            <person name="Lin J."/>
            <person name="Lipzen A."/>
            <person name="Kuo A."/>
            <person name="Riley R."/>
            <person name="Mondo S."/>
            <person name="Labutti K."/>
            <person name="Haridas S."/>
            <person name="Pangalinan J."/>
            <person name="Salamov A.A."/>
            <person name="Simmons B.A."/>
            <person name="Magnuson J.K."/>
            <person name="Chen J."/>
            <person name="Drula E."/>
            <person name="Henrissat B."/>
            <person name="Wiebenga A."/>
            <person name="Lubbers R.J."/>
            <person name="Gomes A.C."/>
            <person name="Makela M.R."/>
            <person name="Stajich J."/>
            <person name="Grigoriev I.V."/>
            <person name="Mortensen U.H."/>
            <person name="De Vries R.P."/>
            <person name="Baker S.E."/>
            <person name="Andersen M.R."/>
        </authorList>
    </citation>
    <scope>NUCLEOTIDE SEQUENCE [LARGE SCALE GENOMIC DNA]</scope>
    <source>
        <strain evidence="3 4">CBS 209.92</strain>
    </source>
</reference>
<keyword evidence="4" id="KW-1185">Reference proteome</keyword>
<proteinExistence type="predicted"/>
<feature type="transmembrane region" description="Helical" evidence="1">
    <location>
        <begin position="235"/>
        <end position="254"/>
    </location>
</feature>
<evidence type="ECO:0000256" key="2">
    <source>
        <dbReference type="SAM" id="SignalP"/>
    </source>
</evidence>
<evidence type="ECO:0000256" key="1">
    <source>
        <dbReference type="SAM" id="Phobius"/>
    </source>
</evidence>